<gene>
    <name evidence="1" type="ORF">H4O11_09690</name>
</gene>
<dbReference type="AlphaFoldDB" id="A0A7W3FM28"/>
<dbReference type="Proteomes" id="UP000547058">
    <property type="component" value="Unassembled WGS sequence"/>
</dbReference>
<protein>
    <recommendedName>
        <fullName evidence="3">Flagellar assembly protein FliH/Type III secretion system HrpE domain-containing protein</fullName>
    </recommendedName>
</protein>
<name>A0A7W3FM28_9GAMM</name>
<sequence length="229" mass="24781">MLHSYPETLLDFAVGGIVQASCLSRACDAERVVSFARKQGQAEREWARQESNALRAAAAADGYCDGMRQALASLLPLFTAIVGEQAGLRQTLAARMEQALSAMGNLPSVAVPQVQAACAERLQGGESVVLHVPRTGHALLQALQAQAGLQGLDIRQADRQHLLLEVGDLAFELDVSSALGDGLQATLTEEMNRLQRTISRLADTYREQFQRDFDRAAQVAGLQRTKENP</sequence>
<proteinExistence type="predicted"/>
<reference evidence="1 2" key="1">
    <citation type="submission" date="2020-08" db="EMBL/GenBank/DDBJ databases">
        <title>Stenotrophomonas tumulicola JCM 30961.</title>
        <authorList>
            <person name="Deng Y."/>
        </authorList>
    </citation>
    <scope>NUCLEOTIDE SEQUENCE [LARGE SCALE GENOMIC DNA]</scope>
    <source>
        <strain evidence="1 2">JCM 30961</strain>
    </source>
</reference>
<evidence type="ECO:0000313" key="1">
    <source>
        <dbReference type="EMBL" id="MBA8682076.1"/>
    </source>
</evidence>
<dbReference type="EMBL" id="JACGXS010000004">
    <property type="protein sequence ID" value="MBA8682076.1"/>
    <property type="molecule type" value="Genomic_DNA"/>
</dbReference>
<organism evidence="1 2">
    <name type="scientific">Stenotrophomonas tumulicola</name>
    <dbReference type="NCBI Taxonomy" id="1685415"/>
    <lineage>
        <taxon>Bacteria</taxon>
        <taxon>Pseudomonadati</taxon>
        <taxon>Pseudomonadota</taxon>
        <taxon>Gammaproteobacteria</taxon>
        <taxon>Lysobacterales</taxon>
        <taxon>Lysobacteraceae</taxon>
        <taxon>Stenotrophomonas</taxon>
    </lineage>
</organism>
<evidence type="ECO:0008006" key="3">
    <source>
        <dbReference type="Google" id="ProtNLM"/>
    </source>
</evidence>
<dbReference type="RefSeq" id="WP_182339216.1">
    <property type="nucleotide sequence ID" value="NZ_JACGXS010000004.1"/>
</dbReference>
<comment type="caution">
    <text evidence="1">The sequence shown here is derived from an EMBL/GenBank/DDBJ whole genome shotgun (WGS) entry which is preliminary data.</text>
</comment>
<accession>A0A7W3FM28</accession>
<evidence type="ECO:0000313" key="2">
    <source>
        <dbReference type="Proteomes" id="UP000547058"/>
    </source>
</evidence>
<keyword evidence="2" id="KW-1185">Reference proteome</keyword>